<dbReference type="GO" id="GO:0005516">
    <property type="term" value="F:calmodulin binding"/>
    <property type="evidence" value="ECO:0007669"/>
    <property type="project" value="UniProtKB-KW"/>
</dbReference>
<dbReference type="PANTHER" id="PTHR33322:SF8">
    <property type="entry name" value="BAG FAMILY MOLECULAR CHAPERONE REGULATOR 5, MITOCHONDRIAL"/>
    <property type="match status" value="1"/>
</dbReference>
<dbReference type="InParanoid" id="A0A058ZV77"/>
<reference evidence="5" key="2">
    <citation type="journal article" date="2014" name="Nature">
        <title>The genome of Eucalyptus grandis.</title>
        <authorList>
            <person name="Myburg A.A."/>
            <person name="Grattapaglia D."/>
            <person name="Tuskan G.A."/>
            <person name="Hellsten U."/>
            <person name="Hayes R.D."/>
            <person name="Grimwood J."/>
            <person name="Jenkins J."/>
            <person name="Lindquist E."/>
            <person name="Tice H."/>
            <person name="Bauer D."/>
            <person name="Goodstein D.M."/>
            <person name="Dubchak I."/>
            <person name="Poliakov A."/>
            <person name="Mizrachi E."/>
            <person name="Kullan A.R."/>
            <person name="Hussey S.G."/>
            <person name="Pinard D."/>
            <person name="van der Merwe K."/>
            <person name="Singh P."/>
            <person name="van Jaarsveld I."/>
            <person name="Silva-Junior O.B."/>
            <person name="Togawa R.C."/>
            <person name="Pappas M.R."/>
            <person name="Faria D.A."/>
            <person name="Sansaloni C.P."/>
            <person name="Petroli C.D."/>
            <person name="Yang X."/>
            <person name="Ranjan P."/>
            <person name="Tschaplinski T.J."/>
            <person name="Ye C.Y."/>
            <person name="Li T."/>
            <person name="Sterck L."/>
            <person name="Vanneste K."/>
            <person name="Murat F."/>
            <person name="Soler M."/>
            <person name="Clemente H.S."/>
            <person name="Saidi N."/>
            <person name="Cassan-Wang H."/>
            <person name="Dunand C."/>
            <person name="Hefer C.A."/>
            <person name="Bornberg-Bauer E."/>
            <person name="Kersting A.R."/>
            <person name="Vining K."/>
            <person name="Amarasinghe V."/>
            <person name="Ranik M."/>
            <person name="Naithani S."/>
            <person name="Elser J."/>
            <person name="Boyd A.E."/>
            <person name="Liston A."/>
            <person name="Spatafora J.W."/>
            <person name="Dharmwardhana P."/>
            <person name="Raja R."/>
            <person name="Sullivan C."/>
            <person name="Romanel E."/>
            <person name="Alves-Ferreira M."/>
            <person name="Kulheim C."/>
            <person name="Foley W."/>
            <person name="Carocha V."/>
            <person name="Paiva J."/>
            <person name="Kudrna D."/>
            <person name="Brommonschenkel S.H."/>
            <person name="Pasquali G."/>
            <person name="Byrne M."/>
            <person name="Rigault P."/>
            <person name="Tibbits J."/>
            <person name="Spokevicius A."/>
            <person name="Jones R.C."/>
            <person name="Steane D.A."/>
            <person name="Vaillancourt R.E."/>
            <person name="Potts B.M."/>
            <person name="Joubert F."/>
            <person name="Barry K."/>
            <person name="Pappas G.J."/>
            <person name="Strauss S.H."/>
            <person name="Jaiswal P."/>
            <person name="Grima-Pettenati J."/>
            <person name="Salse J."/>
            <person name="Van de Peer Y."/>
            <person name="Rokhsar D.S."/>
            <person name="Schmutz J."/>
        </authorList>
    </citation>
    <scope>NUCLEOTIDE SEQUENCE</scope>
    <source>
        <tissue evidence="5">Leaf extractions</tissue>
    </source>
</reference>
<gene>
    <name evidence="6" type="ORF">EUGRSUZ_L00542</name>
</gene>
<dbReference type="InterPro" id="IPR036533">
    <property type="entry name" value="BAG_dom_sf"/>
</dbReference>
<dbReference type="CDD" id="cd23767">
    <property type="entry name" value="IQCD"/>
    <property type="match status" value="1"/>
</dbReference>
<dbReference type="Gramene" id="KCW45687">
    <property type="protein sequence ID" value="KCW45687"/>
    <property type="gene ID" value="EUGRSUZ_L00542"/>
</dbReference>
<feature type="domain" description="BAG" evidence="4">
    <location>
        <begin position="71"/>
        <end position="149"/>
    </location>
</feature>
<evidence type="ECO:0000259" key="4">
    <source>
        <dbReference type="PROSITE" id="PS51035"/>
    </source>
</evidence>
<feature type="compositionally biased region" description="Low complexity" evidence="3">
    <location>
        <begin position="10"/>
        <end position="27"/>
    </location>
</feature>
<dbReference type="EMBL" id="KK198785">
    <property type="protein sequence ID" value="KCW45687.1"/>
    <property type="molecule type" value="Genomic_DNA"/>
</dbReference>
<protein>
    <recommendedName>
        <fullName evidence="4">BAG domain-containing protein</fullName>
    </recommendedName>
</protein>
<dbReference type="InterPro" id="IPR040400">
    <property type="entry name" value="BAG5/6/7/8"/>
</dbReference>
<name>A0A058ZV77_EUCGR</name>
<evidence type="ECO:0000256" key="3">
    <source>
        <dbReference type="SAM" id="MobiDB-lite"/>
    </source>
</evidence>
<dbReference type="PROSITE" id="PS50096">
    <property type="entry name" value="IQ"/>
    <property type="match status" value="1"/>
</dbReference>
<accession>A0A058ZV77</accession>
<dbReference type="AlphaFoldDB" id="A0A058ZV77"/>
<dbReference type="FunCoup" id="A0A058ZV77">
    <property type="interactions" value="101"/>
</dbReference>
<keyword evidence="2" id="KW-0143">Chaperone</keyword>
<dbReference type="Pfam" id="PF02179">
    <property type="entry name" value="BAG"/>
    <property type="match status" value="1"/>
</dbReference>
<dbReference type="Proteomes" id="UP000030711">
    <property type="component" value="Unassembled WGS sequence"/>
</dbReference>
<evidence type="ECO:0000313" key="6">
    <source>
        <dbReference type="EMBL" id="KCW45687.1"/>
    </source>
</evidence>
<dbReference type="STRING" id="71139.A0A058ZV77"/>
<feature type="region of interest" description="Disordered" evidence="3">
    <location>
        <begin position="1"/>
        <end position="33"/>
    </location>
</feature>
<dbReference type="PROSITE" id="PS51035">
    <property type="entry name" value="BAG"/>
    <property type="match status" value="1"/>
</dbReference>
<dbReference type="SUPFAM" id="SSF63491">
    <property type="entry name" value="BAG domain"/>
    <property type="match status" value="1"/>
</dbReference>
<evidence type="ECO:0000313" key="7">
    <source>
        <dbReference type="Proteomes" id="UP000030711"/>
    </source>
</evidence>
<proteinExistence type="predicted"/>
<evidence type="ECO:0000256" key="1">
    <source>
        <dbReference type="ARBA" id="ARBA00022860"/>
    </source>
</evidence>
<dbReference type="SMART" id="SM00264">
    <property type="entry name" value="BAG"/>
    <property type="match status" value="1"/>
</dbReference>
<dbReference type="OMA" id="MEVCKER"/>
<dbReference type="PANTHER" id="PTHR33322">
    <property type="entry name" value="BAG DOMAIN CONTAINING PROTEIN, EXPRESSED"/>
    <property type="match status" value="1"/>
</dbReference>
<dbReference type="GO" id="GO:0051087">
    <property type="term" value="F:protein-folding chaperone binding"/>
    <property type="evidence" value="ECO:0007669"/>
    <property type="project" value="InterPro"/>
</dbReference>
<reference evidence="6" key="1">
    <citation type="submission" date="2013-07" db="EMBL/GenBank/DDBJ databases">
        <title>The genome of Eucalyptus grandis.</title>
        <authorList>
            <person name="Schmutz J."/>
            <person name="Hayes R."/>
            <person name="Myburg A."/>
            <person name="Tuskan G."/>
            <person name="Grattapaglia D."/>
            <person name="Rokhsar D.S."/>
        </authorList>
    </citation>
    <scope>NUCLEOTIDE SEQUENCE</scope>
    <source>
        <tissue evidence="6">Leaf extractions</tissue>
    </source>
</reference>
<dbReference type="Pfam" id="PF00612">
    <property type="entry name" value="IQ"/>
    <property type="match status" value="1"/>
</dbReference>
<dbReference type="InterPro" id="IPR003103">
    <property type="entry name" value="BAG_domain"/>
</dbReference>
<dbReference type="eggNOG" id="KOG2843">
    <property type="taxonomic scope" value="Eukaryota"/>
</dbReference>
<dbReference type="EMBL" id="MU848273">
    <property type="protein sequence ID" value="KAK2633125.1"/>
    <property type="molecule type" value="Genomic_DNA"/>
</dbReference>
<keyword evidence="1" id="KW-0112">Calmodulin-binding</keyword>
<reference evidence="5" key="3">
    <citation type="submission" date="2023-04" db="EMBL/GenBank/DDBJ databases">
        <title>WGS assembly of Eucalyptus grandis.</title>
        <authorList>
            <person name="Myburg A."/>
            <person name="Grattapaglia D."/>
            <person name="Tuskan G."/>
            <person name="Hellsten U."/>
            <person name="Hayes R."/>
            <person name="Grimwood J."/>
            <person name="Jenkins J."/>
            <person name="Lindquist E."/>
            <person name="Tice H."/>
            <person name="Bauer D."/>
            <person name="Goodstein D."/>
            <person name="Dubchak I."/>
            <person name="Poliakov A."/>
            <person name="Mizrachi E."/>
            <person name="Kullan A."/>
            <person name="Hussey S."/>
            <person name="Pinard D."/>
            <person name="Van D."/>
            <person name="Singh P."/>
            <person name="Van J."/>
            <person name="Silva-Junior O."/>
            <person name="Togawa R."/>
            <person name="Pappas M."/>
            <person name="Faria D."/>
            <person name="Sansaloni C."/>
            <person name="Petroli C."/>
            <person name="Yang X."/>
            <person name="Ranjan P."/>
            <person name="Tschaplinski T."/>
            <person name="Ye C."/>
            <person name="Li T."/>
            <person name="Sterck L."/>
            <person name="Vanneste K."/>
            <person name="Murat F."/>
            <person name="Soler M."/>
            <person name="Clemente H."/>
            <person name="Saidi N."/>
            <person name="Cassan-Wang H."/>
            <person name="Dunand C."/>
            <person name="Hefer C."/>
            <person name="Bornberg-Bauer E."/>
            <person name="Kersting A."/>
            <person name="Vining K."/>
            <person name="Amarasinghe V."/>
            <person name="Ranik M."/>
            <person name="Naithani S."/>
            <person name="Elser J."/>
            <person name="Boyd A."/>
            <person name="Liston A."/>
            <person name="Spatafora J."/>
            <person name="Dharmwardhana P."/>
            <person name="Raja R."/>
            <person name="Sullivan C."/>
            <person name="Romanel E."/>
            <person name="Alves-Ferreira M."/>
            <person name="Kulheim C."/>
            <person name="Foley W."/>
            <person name="Carocha V."/>
            <person name="Paiva J."/>
            <person name="Kudrna D."/>
            <person name="Brommonschenkel S."/>
            <person name="Pasquali G."/>
            <person name="Byrne M."/>
            <person name="Rigault P."/>
            <person name="Tibbits J."/>
            <person name="Spokevicius A."/>
            <person name="Jones R."/>
            <person name="Steane D."/>
            <person name="Vaillancourt R."/>
            <person name="Potts B."/>
            <person name="Joubert F."/>
            <person name="Barry K."/>
            <person name="Pappas G."/>
            <person name="Strauss S."/>
            <person name="Jaiswal P."/>
            <person name="Grima-Pettenati J."/>
            <person name="Salse J."/>
            <person name="Van D."/>
            <person name="Rokhsar D."/>
            <person name="Schmutz J."/>
        </authorList>
    </citation>
    <scope>NUCLEOTIDE SEQUENCE</scope>
    <source>
        <tissue evidence="5">Leaf extractions</tissue>
    </source>
</reference>
<evidence type="ECO:0000313" key="5">
    <source>
        <dbReference type="EMBL" id="KAK2633125.1"/>
    </source>
</evidence>
<organism evidence="6">
    <name type="scientific">Eucalyptus grandis</name>
    <name type="common">Flooded gum</name>
    <dbReference type="NCBI Taxonomy" id="71139"/>
    <lineage>
        <taxon>Eukaryota</taxon>
        <taxon>Viridiplantae</taxon>
        <taxon>Streptophyta</taxon>
        <taxon>Embryophyta</taxon>
        <taxon>Tracheophyta</taxon>
        <taxon>Spermatophyta</taxon>
        <taxon>Magnoliopsida</taxon>
        <taxon>eudicotyledons</taxon>
        <taxon>Gunneridae</taxon>
        <taxon>Pentapetalae</taxon>
        <taxon>rosids</taxon>
        <taxon>malvids</taxon>
        <taxon>Myrtales</taxon>
        <taxon>Myrtaceae</taxon>
        <taxon>Myrtoideae</taxon>
        <taxon>Eucalypteae</taxon>
        <taxon>Eucalyptus</taxon>
    </lineage>
</organism>
<evidence type="ECO:0000256" key="2">
    <source>
        <dbReference type="ARBA" id="ARBA00023186"/>
    </source>
</evidence>
<dbReference type="Gene3D" id="1.20.58.120">
    <property type="entry name" value="BAG domain"/>
    <property type="match status" value="1"/>
</dbReference>
<dbReference type="InterPro" id="IPR000048">
    <property type="entry name" value="IQ_motif_EF-hand-BS"/>
</dbReference>
<reference evidence="5" key="4">
    <citation type="submission" date="2023-07" db="EMBL/GenBank/DDBJ databases">
        <authorList>
            <person name="Myburg A.A."/>
            <person name="Grattapaglia D."/>
            <person name="Tuskan G.A."/>
            <person name="Hellsten U."/>
            <person name="Hayes R.D."/>
            <person name="Grimwood J."/>
            <person name="Jenkins J."/>
            <person name="Lindquist E."/>
            <person name="Tice H."/>
            <person name="Bauer D."/>
            <person name="Goodstein D.M."/>
            <person name="Dubchak I."/>
            <person name="Poliakov A."/>
            <person name="Mizrachi E."/>
            <person name="Kullan A.R."/>
            <person name="Hussey S.G."/>
            <person name="Pinard D."/>
            <person name="Van D.M."/>
            <person name="Singh P."/>
            <person name="Van J.I."/>
            <person name="Silva-Junior O.B."/>
            <person name="Togawa R.C."/>
            <person name="Pappas M.R."/>
            <person name="Faria D.A."/>
            <person name="Sansaloni C.P."/>
            <person name="Petroli C.D."/>
            <person name="Yang X."/>
            <person name="Ranjan P."/>
            <person name="Tschaplinski T.J."/>
            <person name="Ye C.Y."/>
            <person name="Li T."/>
            <person name="Sterck L."/>
            <person name="Vanneste K."/>
            <person name="Murat F."/>
            <person name="Soler M."/>
            <person name="Clemente H.S."/>
            <person name="Saidi N."/>
            <person name="Cassan-Wang H."/>
            <person name="Dunand C."/>
            <person name="Hefer C.A."/>
            <person name="Bornberg-Bauer E."/>
            <person name="Kersting A.R."/>
            <person name="Vining K."/>
            <person name="Amarasinghe V."/>
            <person name="Ranik M."/>
            <person name="Naithani S."/>
            <person name="Elser J."/>
            <person name="Boyd A.E."/>
            <person name="Liston A."/>
            <person name="Spatafora J.W."/>
            <person name="Dharmwardhana P."/>
            <person name="Raja R."/>
            <person name="Sullivan C."/>
            <person name="Romanel E."/>
            <person name="Alves-Ferreira M."/>
            <person name="Kulheim C."/>
            <person name="Foley W."/>
            <person name="Carocha V."/>
            <person name="Paiva J."/>
            <person name="Kudrna D."/>
            <person name="Brommonschenkel S.H."/>
            <person name="Pasquali G."/>
            <person name="Byrne M."/>
            <person name="Rigault P."/>
            <person name="Tibbits J."/>
            <person name="Spokevicius A."/>
            <person name="Jones R.C."/>
            <person name="Steane D.A."/>
            <person name="Vaillancourt R.E."/>
            <person name="Potts B.M."/>
            <person name="Joubert F."/>
            <person name="Barry K."/>
            <person name="Pappas G.J."/>
            <person name="Strauss S.H."/>
            <person name="Jaiswal P."/>
            <person name="Grima-Pettenati J."/>
            <person name="Salse J."/>
            <person name="Van D.P."/>
            <person name="Rokhsar D.S."/>
            <person name="Schmutz J."/>
        </authorList>
    </citation>
    <scope>NUCLEOTIDE SEQUENCE</scope>
    <source>
        <tissue evidence="5">Leaf extractions</tissue>
    </source>
</reference>
<dbReference type="GO" id="GO:0006457">
    <property type="term" value="P:protein folding"/>
    <property type="evidence" value="ECO:0000318"/>
    <property type="project" value="GO_Central"/>
</dbReference>
<sequence length="204" mass="22789">MKSARKLSFSSSAASPTATATVTVTSPDEQFIPTPPPNITLHLQPNQAHSRAATKIQSAYRAHLIRTLYKTISTVDSAADRLQRRIQRQDTVDALRGSPLERARIEEELMRLLLRLDSVPGGIDQALREGRRKVSRRIVGLQEIVDGVCCGGGAAVEGGGDDNWWGWCERVEEEVCRERGGEELERYCANYLGFRCLERFLHEP</sequence>
<keyword evidence="7" id="KW-1185">Reference proteome</keyword>